<dbReference type="OrthoDB" id="9807606at2"/>
<sequence>MSEPVVLYDEPEAGIGRLTINRPRVLNALNRETLEALRGRLEALRGRDDLRALIVTGAGEKAFVAGGDIAEMRTMSAVQARAFSELGLATLRLLETMPVPVIAAVNGYALGGGCELALACDWIVASERAVLGQPEVNLGVTPGFGGTQRLLRRVGTARALELVTTGRQVKTEEALRIGLVNQVVAPEALMDTVLAQARMIAARGPVAVRLAKEAVQRGQDLDLDNACVLEREIFALCFATEDQKEGMGAFLEKRAARFAGR</sequence>
<name>A0A3N1Y9J1_9GAMM</name>
<keyword evidence="2" id="KW-0456">Lyase</keyword>
<dbReference type="Gene3D" id="3.90.226.10">
    <property type="entry name" value="2-enoyl-CoA Hydratase, Chain A, domain 1"/>
    <property type="match status" value="1"/>
</dbReference>
<evidence type="ECO:0000256" key="2">
    <source>
        <dbReference type="ARBA" id="ARBA00023239"/>
    </source>
</evidence>
<gene>
    <name evidence="3" type="ORF">EDC57_1128</name>
</gene>
<reference evidence="3 4" key="1">
    <citation type="submission" date="2018-11" db="EMBL/GenBank/DDBJ databases">
        <title>Genomic Encyclopedia of Type Strains, Phase IV (KMG-IV): sequencing the most valuable type-strain genomes for metagenomic binning, comparative biology and taxonomic classification.</title>
        <authorList>
            <person name="Goeker M."/>
        </authorList>
    </citation>
    <scope>NUCLEOTIDE SEQUENCE [LARGE SCALE GENOMIC DNA]</scope>
    <source>
        <strain evidence="3 4">DSM 100275</strain>
    </source>
</reference>
<dbReference type="InterPro" id="IPR001753">
    <property type="entry name" value="Enoyl-CoA_hydra/iso"/>
</dbReference>
<dbReference type="SUPFAM" id="SSF52096">
    <property type="entry name" value="ClpP/crotonase"/>
    <property type="match status" value="1"/>
</dbReference>
<dbReference type="Gene3D" id="1.10.12.10">
    <property type="entry name" value="Lyase 2-enoyl-coa Hydratase, Chain A, domain 2"/>
    <property type="match status" value="1"/>
</dbReference>
<dbReference type="PANTHER" id="PTHR11941:SF54">
    <property type="entry name" value="ENOYL-COA HYDRATASE, MITOCHONDRIAL"/>
    <property type="match status" value="1"/>
</dbReference>
<keyword evidence="4" id="KW-1185">Reference proteome</keyword>
<dbReference type="Proteomes" id="UP000276634">
    <property type="component" value="Unassembled WGS sequence"/>
</dbReference>
<dbReference type="GO" id="GO:0006635">
    <property type="term" value="P:fatty acid beta-oxidation"/>
    <property type="evidence" value="ECO:0007669"/>
    <property type="project" value="TreeGrafter"/>
</dbReference>
<dbReference type="AlphaFoldDB" id="A0A3N1Y9J1"/>
<dbReference type="FunFam" id="3.90.226.10:FF:000009">
    <property type="entry name" value="Carnitinyl-CoA dehydratase"/>
    <property type="match status" value="1"/>
</dbReference>
<dbReference type="EMBL" id="RJVI01000001">
    <property type="protein sequence ID" value="ROR35211.1"/>
    <property type="molecule type" value="Genomic_DNA"/>
</dbReference>
<evidence type="ECO:0000313" key="3">
    <source>
        <dbReference type="EMBL" id="ROR35211.1"/>
    </source>
</evidence>
<dbReference type="PANTHER" id="PTHR11941">
    <property type="entry name" value="ENOYL-COA HYDRATASE-RELATED"/>
    <property type="match status" value="1"/>
</dbReference>
<proteinExistence type="inferred from homology"/>
<dbReference type="GO" id="GO:0016836">
    <property type="term" value="F:hydro-lyase activity"/>
    <property type="evidence" value="ECO:0007669"/>
    <property type="project" value="UniProtKB-ARBA"/>
</dbReference>
<protein>
    <submittedName>
        <fullName evidence="3">Enoyl-CoA hydratase</fullName>
    </submittedName>
</protein>
<dbReference type="InterPro" id="IPR029045">
    <property type="entry name" value="ClpP/crotonase-like_dom_sf"/>
</dbReference>
<organism evidence="3 4">
    <name type="scientific">Inmirania thermothiophila</name>
    <dbReference type="NCBI Taxonomy" id="1750597"/>
    <lineage>
        <taxon>Bacteria</taxon>
        <taxon>Pseudomonadati</taxon>
        <taxon>Pseudomonadota</taxon>
        <taxon>Gammaproteobacteria</taxon>
        <taxon>Chromatiales</taxon>
        <taxon>Ectothiorhodospiraceae</taxon>
        <taxon>Inmirania</taxon>
    </lineage>
</organism>
<accession>A0A3N1Y9J1</accession>
<evidence type="ECO:0000313" key="4">
    <source>
        <dbReference type="Proteomes" id="UP000276634"/>
    </source>
</evidence>
<evidence type="ECO:0000256" key="1">
    <source>
        <dbReference type="ARBA" id="ARBA00005254"/>
    </source>
</evidence>
<dbReference type="RefSeq" id="WP_123400839.1">
    <property type="nucleotide sequence ID" value="NZ_RJVI01000001.1"/>
</dbReference>
<dbReference type="InterPro" id="IPR014748">
    <property type="entry name" value="Enoyl-CoA_hydra_C"/>
</dbReference>
<comment type="caution">
    <text evidence="3">The sequence shown here is derived from an EMBL/GenBank/DDBJ whole genome shotgun (WGS) entry which is preliminary data.</text>
</comment>
<comment type="similarity">
    <text evidence="1">Belongs to the enoyl-CoA hydratase/isomerase family.</text>
</comment>
<dbReference type="FunFam" id="1.10.12.10:FF:000001">
    <property type="entry name" value="Probable enoyl-CoA hydratase, mitochondrial"/>
    <property type="match status" value="1"/>
</dbReference>
<dbReference type="Pfam" id="PF00378">
    <property type="entry name" value="ECH_1"/>
    <property type="match status" value="1"/>
</dbReference>
<dbReference type="CDD" id="cd06558">
    <property type="entry name" value="crotonase-like"/>
    <property type="match status" value="1"/>
</dbReference>